<evidence type="ECO:0000313" key="2">
    <source>
        <dbReference type="Proteomes" id="UP000799118"/>
    </source>
</evidence>
<keyword evidence="2" id="KW-1185">Reference proteome</keyword>
<accession>A0A6A4GNK5</accession>
<sequence length="189" mass="21508">QNVPKAIDTLKAIVALRPLDTSEFSPSELANHESLQLLSYILKMILLPFTSISTSLSKQLKCLFCHAHLIFALFRTYRLDFMSNQLYRDIQTMVKNAVFTVAKAQVEDPEQEITLSREIGDDDLEEEFGFYWMDGGHNSGMNFKEGTDRMGHACDIAGAFLRQPNLNPGLCCLKMDRTCHLDHLTRQSF</sequence>
<dbReference type="EMBL" id="ML769806">
    <property type="protein sequence ID" value="KAE9387349.1"/>
    <property type="molecule type" value="Genomic_DNA"/>
</dbReference>
<protein>
    <submittedName>
        <fullName evidence="1">Uncharacterized protein</fullName>
    </submittedName>
</protein>
<dbReference type="AlphaFoldDB" id="A0A6A4GNK5"/>
<reference evidence="1" key="1">
    <citation type="journal article" date="2019" name="Environ. Microbiol.">
        <title>Fungal ecological strategies reflected in gene transcription - a case study of two litter decomposers.</title>
        <authorList>
            <person name="Barbi F."/>
            <person name="Kohler A."/>
            <person name="Barry K."/>
            <person name="Baskaran P."/>
            <person name="Daum C."/>
            <person name="Fauchery L."/>
            <person name="Ihrmark K."/>
            <person name="Kuo A."/>
            <person name="LaButti K."/>
            <person name="Lipzen A."/>
            <person name="Morin E."/>
            <person name="Grigoriev I.V."/>
            <person name="Henrissat B."/>
            <person name="Lindahl B."/>
            <person name="Martin F."/>
        </authorList>
    </citation>
    <scope>NUCLEOTIDE SEQUENCE</scope>
    <source>
        <strain evidence="1">JB14</strain>
    </source>
</reference>
<organism evidence="1 2">
    <name type="scientific">Gymnopus androsaceus JB14</name>
    <dbReference type="NCBI Taxonomy" id="1447944"/>
    <lineage>
        <taxon>Eukaryota</taxon>
        <taxon>Fungi</taxon>
        <taxon>Dikarya</taxon>
        <taxon>Basidiomycota</taxon>
        <taxon>Agaricomycotina</taxon>
        <taxon>Agaricomycetes</taxon>
        <taxon>Agaricomycetidae</taxon>
        <taxon>Agaricales</taxon>
        <taxon>Marasmiineae</taxon>
        <taxon>Omphalotaceae</taxon>
        <taxon>Gymnopus</taxon>
    </lineage>
</organism>
<feature type="non-terminal residue" evidence="1">
    <location>
        <position position="1"/>
    </location>
</feature>
<evidence type="ECO:0000313" key="1">
    <source>
        <dbReference type="EMBL" id="KAE9387349.1"/>
    </source>
</evidence>
<dbReference type="OrthoDB" id="2659841at2759"/>
<proteinExistence type="predicted"/>
<feature type="non-terminal residue" evidence="1">
    <location>
        <position position="189"/>
    </location>
</feature>
<name>A0A6A4GNK5_9AGAR</name>
<dbReference type="Proteomes" id="UP000799118">
    <property type="component" value="Unassembled WGS sequence"/>
</dbReference>
<gene>
    <name evidence="1" type="ORF">BT96DRAFT_766834</name>
</gene>